<dbReference type="Gene3D" id="3.30.1360.40">
    <property type="match status" value="1"/>
</dbReference>
<reference evidence="13" key="1">
    <citation type="submission" date="2017-09" db="EMBL/GenBank/DDBJ databases">
        <title>Depth-based differentiation of microbial function through sediment-hosted aquifers and enrichment of novel symbionts in the deep terrestrial subsurface.</title>
        <authorList>
            <person name="Probst A.J."/>
            <person name="Ladd B."/>
            <person name="Jarett J.K."/>
            <person name="Geller-Mcgrath D.E."/>
            <person name="Sieber C.M.K."/>
            <person name="Emerson J.B."/>
            <person name="Anantharaman K."/>
            <person name="Thomas B.C."/>
            <person name="Malmstrom R."/>
            <person name="Stieglmeier M."/>
            <person name="Klingl A."/>
            <person name="Woyke T."/>
            <person name="Ryan C.M."/>
            <person name="Banfield J.F."/>
        </authorList>
    </citation>
    <scope>NUCLEOTIDE SEQUENCE [LARGE SCALE GENOMIC DNA]</scope>
</reference>
<comment type="caution">
    <text evidence="12">The sequence shown here is derived from an EMBL/GenBank/DDBJ whole genome shotgun (WGS) entry which is preliminary data.</text>
</comment>
<feature type="domain" description="Topo IIA-type catalytic" evidence="11">
    <location>
        <begin position="41"/>
        <end position="508"/>
    </location>
</feature>
<keyword evidence="6 9" id="KW-0238">DNA-binding</keyword>
<name>A0A2M7B979_9BACT</name>
<keyword evidence="5 9" id="KW-0799">Topoisomerase</keyword>
<comment type="subcellular location">
    <subcellularLocation>
        <location evidence="9">Cytoplasm</location>
    </subcellularLocation>
</comment>
<dbReference type="SMART" id="SM00434">
    <property type="entry name" value="TOP4c"/>
    <property type="match status" value="1"/>
</dbReference>
<dbReference type="FunFam" id="3.30.1360.40:FF:000002">
    <property type="entry name" value="DNA gyrase subunit A"/>
    <property type="match status" value="1"/>
</dbReference>
<dbReference type="FunFam" id="1.10.268.10:FF:000001">
    <property type="entry name" value="DNA gyrase subunit A"/>
    <property type="match status" value="1"/>
</dbReference>
<dbReference type="GO" id="GO:0003677">
    <property type="term" value="F:DNA binding"/>
    <property type="evidence" value="ECO:0007669"/>
    <property type="project" value="UniProtKB-UniRule"/>
</dbReference>
<dbReference type="SUPFAM" id="SSF101904">
    <property type="entry name" value="GyrA/ParC C-terminal domain-like"/>
    <property type="match status" value="1"/>
</dbReference>
<evidence type="ECO:0000256" key="10">
    <source>
        <dbReference type="PROSITE-ProRule" id="PRU01384"/>
    </source>
</evidence>
<comment type="function">
    <text evidence="9">A type II topoisomerase that negatively supercoils closed circular double-stranded (ds) DNA in an ATP-dependent manner to modulate DNA topology and maintain chromosomes in an underwound state. Negative supercoiling favors strand separation, and DNA replication, transcription, recombination and repair, all of which involve strand separation. Also able to catalyze the interconversion of other topological isomers of dsDNA rings, including catenanes and knotted rings. Type II topoisomerases break and join 2 DNA strands simultaneously in an ATP-dependent manner.</text>
</comment>
<protein>
    <recommendedName>
        <fullName evidence="9">DNA gyrase subunit A</fullName>
        <ecNumber evidence="9">5.6.2.2</ecNumber>
    </recommendedName>
</protein>
<dbReference type="CDD" id="cd00187">
    <property type="entry name" value="TOP4c"/>
    <property type="match status" value="1"/>
</dbReference>
<dbReference type="EC" id="5.6.2.2" evidence="9"/>
<dbReference type="SUPFAM" id="SSF56719">
    <property type="entry name" value="Type II DNA topoisomerase"/>
    <property type="match status" value="1"/>
</dbReference>
<dbReference type="NCBIfam" id="TIGR01063">
    <property type="entry name" value="gyrA"/>
    <property type="match status" value="1"/>
</dbReference>
<dbReference type="FunFam" id="2.120.10.90:FF:000005">
    <property type="entry name" value="DNA topoisomerase 4 subunit A"/>
    <property type="match status" value="1"/>
</dbReference>
<organism evidence="12 13">
    <name type="scientific">Candidatus Tagabacteria bacterium CG03_land_8_20_14_0_80_41_22</name>
    <dbReference type="NCBI Taxonomy" id="1975020"/>
    <lineage>
        <taxon>Bacteria</taxon>
        <taxon>Candidatus Tagaibacteriota</taxon>
    </lineage>
</organism>
<feature type="short sequence motif" description="GyrA-box" evidence="9">
    <location>
        <begin position="535"/>
        <end position="541"/>
    </location>
</feature>
<evidence type="ECO:0000259" key="11">
    <source>
        <dbReference type="PROSITE" id="PS52040"/>
    </source>
</evidence>
<dbReference type="InterPro" id="IPR013757">
    <property type="entry name" value="Topo_IIA_A_a_sf"/>
</dbReference>
<comment type="subunit">
    <text evidence="8">Heterotetramer composed of ParC and ParE.</text>
</comment>
<comment type="miscellaneous">
    <text evidence="9">Few gyrases are as efficient as E.coli at forming negative supercoils. Not all organisms have 2 type II topoisomerases; in organisms with a single type II topoisomerase this enzyme also has to decatenate newly replicated chromosomes.</text>
</comment>
<dbReference type="GO" id="GO:0005694">
    <property type="term" value="C:chromosome"/>
    <property type="evidence" value="ECO:0007669"/>
    <property type="project" value="InterPro"/>
</dbReference>
<evidence type="ECO:0000256" key="7">
    <source>
        <dbReference type="ARBA" id="ARBA00023235"/>
    </source>
</evidence>
<dbReference type="PROSITE" id="PS52040">
    <property type="entry name" value="TOPO_IIA"/>
    <property type="match status" value="1"/>
</dbReference>
<dbReference type="Pfam" id="PF00521">
    <property type="entry name" value="DNA_topoisoIV"/>
    <property type="match status" value="1"/>
</dbReference>
<dbReference type="InterPro" id="IPR050220">
    <property type="entry name" value="Type_II_DNA_Topoisomerases"/>
</dbReference>
<dbReference type="GO" id="GO:0034335">
    <property type="term" value="F:DNA negative supercoiling activity"/>
    <property type="evidence" value="ECO:0007669"/>
    <property type="project" value="UniProtKB-ARBA"/>
</dbReference>
<dbReference type="Gene3D" id="2.120.10.90">
    <property type="entry name" value="DNA gyrase/topoisomerase IV, subunit A, C-terminal"/>
    <property type="match status" value="1"/>
</dbReference>
<dbReference type="InterPro" id="IPR002205">
    <property type="entry name" value="Topo_IIA_dom_A"/>
</dbReference>
<dbReference type="Gene3D" id="1.10.268.10">
    <property type="entry name" value="Topoisomerase, domain 3"/>
    <property type="match status" value="1"/>
</dbReference>
<dbReference type="Gene3D" id="3.90.199.10">
    <property type="entry name" value="Topoisomerase II, domain 5"/>
    <property type="match status" value="1"/>
</dbReference>
<sequence>MESSKISSNKPINKIVERDIAKEMQESYLDYAMSVIVSRALPDIRDGLKPVHRRILYAMHEMGLTHSAKFKKCATIVGDALGKYHPHGDIAIYDTLARMAQDFSFRYPLIDGQGNFGSIDGDSPAAYRYTEARMAKIADELLSDIEKEVVDFKDNYDGTRKEPVVLPARVPQLLLNGTLGIAVGMATNIPPHNLGEVIDATIYILEHPKATIEDLLQFVKGPDFPTGGLIFNEKDIYSAYATGRGGIVTKGEAEIVESSQDRYQIIISSIPYQVNKSEMVSAMATLVTDKKIEGIKDIRDESDKDGLRIAIDLKRDANPQKILNNIYKHTDLEKAYHFNMLALVEEGTQPKTLSLKDILEQFIIFRKQVIERRAKFDLKITEARVHILEGLKKALDNIDKIIKTIKSSPDKEVAHTRLIKLFRFSDKQAEAILEMKLQALAGLERQKITDELKEKMAIIRDLRALLKDPKKVIQVIKDELSAIKKKHADERKTKIVKRAAKELSAEDLVIEEDVAIVLTRSGYVKRSSPSVYRVQHRGGKGVIDISTKEEDFVSAFVIANTHDDILLFTDKGKAFKIKVYELPEGKRATKGKPIINFISLNTEEKVTSILVLPKKLKKEEASLILLTKNGMIKKVSASHFEDVRRSGILALRLAKGDELNWGHLAAKGDHIILATSKGQSIRFKESDIRVMGRTAGGVKAMRLKKGDEIIGSDIIGVQDKNLSLLTMSKNGYGKKTNLKSYRLQKRAGAGIKTSKVTEKTGVLTSARVLRPESEEMIVISQKGQAIKLAISEIPDLGRQTQGVRIMNVSPGDSIASLTCL</sequence>
<dbReference type="InterPro" id="IPR013758">
    <property type="entry name" value="Topo_IIA_A/C_ab"/>
</dbReference>
<evidence type="ECO:0000256" key="2">
    <source>
        <dbReference type="ARBA" id="ARBA00008263"/>
    </source>
</evidence>
<evidence type="ECO:0000256" key="6">
    <source>
        <dbReference type="ARBA" id="ARBA00023125"/>
    </source>
</evidence>
<dbReference type="InterPro" id="IPR035516">
    <property type="entry name" value="Gyrase/topoIV_suA_C"/>
</dbReference>
<dbReference type="NCBIfam" id="NF004044">
    <property type="entry name" value="PRK05561.1"/>
    <property type="match status" value="1"/>
</dbReference>
<dbReference type="HAMAP" id="MF_01897">
    <property type="entry name" value="GyrA"/>
    <property type="match status" value="1"/>
</dbReference>
<gene>
    <name evidence="9" type="primary">gyrA</name>
    <name evidence="12" type="ORF">COS58_01010</name>
</gene>
<dbReference type="PANTHER" id="PTHR43493:SF5">
    <property type="entry name" value="DNA GYRASE SUBUNIT A, CHLOROPLASTIC_MITOCHONDRIAL"/>
    <property type="match status" value="1"/>
</dbReference>
<dbReference type="GO" id="GO:0009330">
    <property type="term" value="C:DNA topoisomerase type II (double strand cut, ATP-hydrolyzing) complex"/>
    <property type="evidence" value="ECO:0007669"/>
    <property type="project" value="TreeGrafter"/>
</dbReference>
<comment type="catalytic activity">
    <reaction evidence="1 9 10">
        <text>ATP-dependent breakage, passage and rejoining of double-stranded DNA.</text>
        <dbReference type="EC" id="5.6.2.2"/>
    </reaction>
</comment>
<comment type="similarity">
    <text evidence="2 9">Belongs to the type II topoisomerase GyrA/ParC subunit family.</text>
</comment>
<keyword evidence="7 9" id="KW-0413">Isomerase</keyword>
<dbReference type="NCBIfam" id="NF004043">
    <property type="entry name" value="PRK05560.1"/>
    <property type="match status" value="1"/>
</dbReference>
<dbReference type="GO" id="GO:0006265">
    <property type="term" value="P:DNA topological change"/>
    <property type="evidence" value="ECO:0007669"/>
    <property type="project" value="UniProtKB-UniRule"/>
</dbReference>
<evidence type="ECO:0000256" key="4">
    <source>
        <dbReference type="ARBA" id="ARBA00022840"/>
    </source>
</evidence>
<keyword evidence="9" id="KW-0963">Cytoplasm</keyword>
<evidence type="ECO:0000256" key="3">
    <source>
        <dbReference type="ARBA" id="ARBA00022741"/>
    </source>
</evidence>
<dbReference type="InterPro" id="IPR006691">
    <property type="entry name" value="GyrA/parC_rep"/>
</dbReference>
<dbReference type="AlphaFoldDB" id="A0A2M7B979"/>
<evidence type="ECO:0000313" key="12">
    <source>
        <dbReference type="EMBL" id="PIU99665.1"/>
    </source>
</evidence>
<evidence type="ECO:0000256" key="5">
    <source>
        <dbReference type="ARBA" id="ARBA00023029"/>
    </source>
</evidence>
<dbReference type="GO" id="GO:0006261">
    <property type="term" value="P:DNA-templated DNA replication"/>
    <property type="evidence" value="ECO:0007669"/>
    <property type="project" value="UniProtKB-UniRule"/>
</dbReference>
<dbReference type="EMBL" id="PEVG01000013">
    <property type="protein sequence ID" value="PIU99665.1"/>
    <property type="molecule type" value="Genomic_DNA"/>
</dbReference>
<dbReference type="GO" id="GO:0005524">
    <property type="term" value="F:ATP binding"/>
    <property type="evidence" value="ECO:0007669"/>
    <property type="project" value="UniProtKB-UniRule"/>
</dbReference>
<dbReference type="InterPro" id="IPR013760">
    <property type="entry name" value="Topo_IIA-like_dom_sf"/>
</dbReference>
<dbReference type="Pfam" id="PF03989">
    <property type="entry name" value="DNA_gyraseA_C"/>
    <property type="match status" value="6"/>
</dbReference>
<comment type="subunit">
    <text evidence="9">Heterotetramer, composed of two GyrA and two GyrB chains. In the heterotetramer, GyrA contains the active site tyrosine that forms a transient covalent intermediate with DNA, while GyrB binds cofactors and catalyzes ATP hydrolysis.</text>
</comment>
<dbReference type="InterPro" id="IPR005743">
    <property type="entry name" value="GyrA"/>
</dbReference>
<keyword evidence="4 9" id="KW-0067">ATP-binding</keyword>
<dbReference type="PANTHER" id="PTHR43493">
    <property type="entry name" value="DNA GYRASE/TOPOISOMERASE SUBUNIT A"/>
    <property type="match status" value="1"/>
</dbReference>
<dbReference type="GO" id="GO:0005737">
    <property type="term" value="C:cytoplasm"/>
    <property type="evidence" value="ECO:0007669"/>
    <property type="project" value="UniProtKB-SubCell"/>
</dbReference>
<evidence type="ECO:0000256" key="1">
    <source>
        <dbReference type="ARBA" id="ARBA00000185"/>
    </source>
</evidence>
<evidence type="ECO:0000313" key="13">
    <source>
        <dbReference type="Proteomes" id="UP000228561"/>
    </source>
</evidence>
<accession>A0A2M7B979</accession>
<evidence type="ECO:0000256" key="9">
    <source>
        <dbReference type="HAMAP-Rule" id="MF_01897"/>
    </source>
</evidence>
<dbReference type="FunFam" id="3.90.199.10:FF:000001">
    <property type="entry name" value="DNA gyrase subunit A"/>
    <property type="match status" value="1"/>
</dbReference>
<proteinExistence type="inferred from homology"/>
<keyword evidence="3 9" id="KW-0547">Nucleotide-binding</keyword>
<feature type="active site" description="O-(5'-phospho-DNA)-tyrosine intermediate" evidence="9 10">
    <location>
        <position position="129"/>
    </location>
</feature>
<evidence type="ECO:0000256" key="8">
    <source>
        <dbReference type="ARBA" id="ARBA00063644"/>
    </source>
</evidence>
<dbReference type="Proteomes" id="UP000228561">
    <property type="component" value="Unassembled WGS sequence"/>
</dbReference>